<organism evidence="1 2">
    <name type="scientific">Elysia crispata</name>
    <name type="common">lettuce slug</name>
    <dbReference type="NCBI Taxonomy" id="231223"/>
    <lineage>
        <taxon>Eukaryota</taxon>
        <taxon>Metazoa</taxon>
        <taxon>Spiralia</taxon>
        <taxon>Lophotrochozoa</taxon>
        <taxon>Mollusca</taxon>
        <taxon>Gastropoda</taxon>
        <taxon>Heterobranchia</taxon>
        <taxon>Euthyneura</taxon>
        <taxon>Panpulmonata</taxon>
        <taxon>Sacoglossa</taxon>
        <taxon>Placobranchoidea</taxon>
        <taxon>Plakobranchidae</taxon>
        <taxon>Elysia</taxon>
    </lineage>
</organism>
<proteinExistence type="predicted"/>
<sequence length="89" mass="9707">MPSRDSSRRNCISSYMPSLCAHLHNACGSPVHHACAGCVPGLEQAEPTGTEADYRLNLLLYGSPPLGAGRQNYRLLTKEDFPSHIKRAI</sequence>
<protein>
    <submittedName>
        <fullName evidence="1">Uncharacterized protein</fullName>
    </submittedName>
</protein>
<evidence type="ECO:0000313" key="2">
    <source>
        <dbReference type="Proteomes" id="UP001283361"/>
    </source>
</evidence>
<dbReference type="Proteomes" id="UP001283361">
    <property type="component" value="Unassembled WGS sequence"/>
</dbReference>
<comment type="caution">
    <text evidence="1">The sequence shown here is derived from an EMBL/GenBank/DDBJ whole genome shotgun (WGS) entry which is preliminary data.</text>
</comment>
<reference evidence="1" key="1">
    <citation type="journal article" date="2023" name="G3 (Bethesda)">
        <title>A reference genome for the long-term kleptoplast-retaining sea slug Elysia crispata morphotype clarki.</title>
        <authorList>
            <person name="Eastman K.E."/>
            <person name="Pendleton A.L."/>
            <person name="Shaikh M.A."/>
            <person name="Suttiyut T."/>
            <person name="Ogas R."/>
            <person name="Tomko P."/>
            <person name="Gavelis G."/>
            <person name="Widhalm J.R."/>
            <person name="Wisecaver J.H."/>
        </authorList>
    </citation>
    <scope>NUCLEOTIDE SEQUENCE</scope>
    <source>
        <strain evidence="1">ECLA1</strain>
    </source>
</reference>
<accession>A0AAE1A1J7</accession>
<dbReference type="AlphaFoldDB" id="A0AAE1A1J7"/>
<name>A0AAE1A1J7_9GAST</name>
<keyword evidence="2" id="KW-1185">Reference proteome</keyword>
<evidence type="ECO:0000313" key="1">
    <source>
        <dbReference type="EMBL" id="KAK3779287.1"/>
    </source>
</evidence>
<gene>
    <name evidence="1" type="ORF">RRG08_057657</name>
</gene>
<dbReference type="EMBL" id="JAWDGP010002856">
    <property type="protein sequence ID" value="KAK3779287.1"/>
    <property type="molecule type" value="Genomic_DNA"/>
</dbReference>